<dbReference type="GO" id="GO:0008841">
    <property type="term" value="F:dihydrofolate synthase activity"/>
    <property type="evidence" value="ECO:0007669"/>
    <property type="project" value="TreeGrafter"/>
</dbReference>
<evidence type="ECO:0000256" key="3">
    <source>
        <dbReference type="ARBA" id="ARBA00013025"/>
    </source>
</evidence>
<dbReference type="PROSITE" id="PS01012">
    <property type="entry name" value="FOLYLPOLYGLU_SYNT_2"/>
    <property type="match status" value="1"/>
</dbReference>
<evidence type="ECO:0000256" key="9">
    <source>
        <dbReference type="ARBA" id="ARBA00047493"/>
    </source>
</evidence>
<dbReference type="UniPathway" id="UPA00077">
    <property type="reaction ID" value="UER00157"/>
</dbReference>
<evidence type="ECO:0000256" key="10">
    <source>
        <dbReference type="PIRNR" id="PIRNR001563"/>
    </source>
</evidence>
<dbReference type="InterPro" id="IPR036565">
    <property type="entry name" value="Mur-like_cat_sf"/>
</dbReference>
<dbReference type="PIRSF" id="PIRSF001563">
    <property type="entry name" value="Folylpolyglu_synth"/>
    <property type="match status" value="1"/>
</dbReference>
<evidence type="ECO:0000313" key="12">
    <source>
        <dbReference type="EMBL" id="BBD97318.1"/>
    </source>
</evidence>
<name>A0A494W2E8_9SPHN</name>
<evidence type="ECO:0000256" key="2">
    <source>
        <dbReference type="ARBA" id="ARBA00008276"/>
    </source>
</evidence>
<evidence type="ECO:0000256" key="7">
    <source>
        <dbReference type="ARBA" id="ARBA00022840"/>
    </source>
</evidence>
<dbReference type="GO" id="GO:0004326">
    <property type="term" value="F:tetrahydrofolylpolyglutamate synthase activity"/>
    <property type="evidence" value="ECO:0007669"/>
    <property type="project" value="UniProtKB-EC"/>
</dbReference>
<reference evidence="12 13" key="1">
    <citation type="submission" date="2018-05" db="EMBL/GenBank/DDBJ databases">
        <title>Complete Genome Sequence of the Nonylphenol-Degrading Bacterium Sphingobium amiense DSM 16289T.</title>
        <authorList>
            <person name="Ootsuka M."/>
            <person name="Nishizawa T."/>
            <person name="Ohta H."/>
        </authorList>
    </citation>
    <scope>NUCLEOTIDE SEQUENCE [LARGE SCALE GENOMIC DNA]</scope>
    <source>
        <strain evidence="12 13">DSM 16289</strain>
    </source>
</reference>
<evidence type="ECO:0000256" key="8">
    <source>
        <dbReference type="ARBA" id="ARBA00022842"/>
    </source>
</evidence>
<dbReference type="SUPFAM" id="SSF53244">
    <property type="entry name" value="MurD-like peptide ligases, peptide-binding domain"/>
    <property type="match status" value="1"/>
</dbReference>
<comment type="cofactor">
    <cofactor evidence="1">
        <name>Mg(2+)</name>
        <dbReference type="ChEBI" id="CHEBI:18420"/>
    </cofactor>
</comment>
<dbReference type="GO" id="GO:0046872">
    <property type="term" value="F:metal ion binding"/>
    <property type="evidence" value="ECO:0007669"/>
    <property type="project" value="UniProtKB-KW"/>
</dbReference>
<dbReference type="Proteomes" id="UP000279959">
    <property type="component" value="Chromosome"/>
</dbReference>
<evidence type="ECO:0000256" key="5">
    <source>
        <dbReference type="ARBA" id="ARBA00022723"/>
    </source>
</evidence>
<dbReference type="EMBL" id="AP018664">
    <property type="protein sequence ID" value="BBD97318.1"/>
    <property type="molecule type" value="Genomic_DNA"/>
</dbReference>
<dbReference type="AlphaFoldDB" id="A0A494W2E8"/>
<dbReference type="InterPro" id="IPR001645">
    <property type="entry name" value="Folylpolyglutamate_synth"/>
</dbReference>
<dbReference type="RefSeq" id="WP_066701348.1">
    <property type="nucleotide sequence ID" value="NZ_AP018664.1"/>
</dbReference>
<sequence length="443" mass="47389">MPDHAVSDDAAVQAQLDRLWSLSPGADILGLERITRLLERLGDPHRALPPVFHVAGTNGKGSTCAFLRAALEADGRTVHVFTSPHLVRFNERIRVAGQLIGDAALARYLERVLDIAEGVNASFFEVTTAAAFLAFAEHDADACIMEVGLGGRLDATNVIADPAVCGVAQLGIDHQAFLGDTIEQIAAEKAGIAKRDAPLVTLRYAAPIQHVMQEAADRAGARWIAQGEAWDAATYRDRLHYRDASGRLETPLPRLAGAHQVQNAALAFAMLRHQDRLPVSEAALKAAPLWAQWPARLQRLEAGPLIAPLPAGSTVWLDGGHNASAGEAIAAYFTQDRLESGKIDIIMGMLANKDVDSFLAPFMSKVAHIHVLPVPGHDHHPAERFAAIANRHGTGCTAHDRPHSAIAAVAASAQRANRVPKLLIGGSLYLAGEILRLNAQLPD</sequence>
<gene>
    <name evidence="12" type="ORF">SAMIE_1008190</name>
</gene>
<dbReference type="SUPFAM" id="SSF53623">
    <property type="entry name" value="MurD-like peptide ligases, catalytic domain"/>
    <property type="match status" value="1"/>
</dbReference>
<protein>
    <recommendedName>
        <fullName evidence="3">tetrahydrofolate synthase</fullName>
        <ecNumber evidence="3">6.3.2.17</ecNumber>
    </recommendedName>
</protein>
<dbReference type="KEGG" id="sami:SAMIE_1008190"/>
<evidence type="ECO:0000256" key="6">
    <source>
        <dbReference type="ARBA" id="ARBA00022741"/>
    </source>
</evidence>
<keyword evidence="5" id="KW-0479">Metal-binding</keyword>
<comment type="similarity">
    <text evidence="2 10">Belongs to the folylpolyglutamate synthase family.</text>
</comment>
<dbReference type="InterPro" id="IPR036615">
    <property type="entry name" value="Mur_ligase_C_dom_sf"/>
</dbReference>
<organism evidence="12 13">
    <name type="scientific">Sphingobium amiense</name>
    <dbReference type="NCBI Taxonomy" id="135719"/>
    <lineage>
        <taxon>Bacteria</taxon>
        <taxon>Pseudomonadati</taxon>
        <taxon>Pseudomonadota</taxon>
        <taxon>Alphaproteobacteria</taxon>
        <taxon>Sphingomonadales</taxon>
        <taxon>Sphingomonadaceae</taxon>
        <taxon>Sphingobium</taxon>
    </lineage>
</organism>
<accession>A0A494W2E8</accession>
<evidence type="ECO:0000256" key="4">
    <source>
        <dbReference type="ARBA" id="ARBA00022598"/>
    </source>
</evidence>
<dbReference type="FunFam" id="3.40.1190.10:FF:000011">
    <property type="entry name" value="Folylpolyglutamate synthase/dihydrofolate synthase"/>
    <property type="match status" value="1"/>
</dbReference>
<dbReference type="InterPro" id="IPR018109">
    <property type="entry name" value="Folylpolyglutamate_synth_CS"/>
</dbReference>
<comment type="catalytic activity">
    <reaction evidence="9">
        <text>(6S)-5,6,7,8-tetrahydrofolyl-(gamma-L-Glu)(n) + L-glutamate + ATP = (6S)-5,6,7,8-tetrahydrofolyl-(gamma-L-Glu)(n+1) + ADP + phosphate + H(+)</text>
        <dbReference type="Rhea" id="RHEA:10580"/>
        <dbReference type="Rhea" id="RHEA-COMP:14738"/>
        <dbReference type="Rhea" id="RHEA-COMP:14740"/>
        <dbReference type="ChEBI" id="CHEBI:15378"/>
        <dbReference type="ChEBI" id="CHEBI:29985"/>
        <dbReference type="ChEBI" id="CHEBI:30616"/>
        <dbReference type="ChEBI" id="CHEBI:43474"/>
        <dbReference type="ChEBI" id="CHEBI:141005"/>
        <dbReference type="ChEBI" id="CHEBI:456216"/>
        <dbReference type="EC" id="6.3.2.17"/>
    </reaction>
</comment>
<dbReference type="Pfam" id="PF08245">
    <property type="entry name" value="Mur_ligase_M"/>
    <property type="match status" value="1"/>
</dbReference>
<keyword evidence="4 10" id="KW-0436">Ligase</keyword>
<evidence type="ECO:0000313" key="13">
    <source>
        <dbReference type="Proteomes" id="UP000279959"/>
    </source>
</evidence>
<keyword evidence="6 10" id="KW-0547">Nucleotide-binding</keyword>
<dbReference type="PANTHER" id="PTHR11136">
    <property type="entry name" value="FOLYLPOLYGLUTAMATE SYNTHASE-RELATED"/>
    <property type="match status" value="1"/>
</dbReference>
<proteinExistence type="inferred from homology"/>
<dbReference type="GO" id="GO:0005524">
    <property type="term" value="F:ATP binding"/>
    <property type="evidence" value="ECO:0007669"/>
    <property type="project" value="UniProtKB-KW"/>
</dbReference>
<dbReference type="GO" id="GO:0046654">
    <property type="term" value="P:tetrahydrofolate biosynthetic process"/>
    <property type="evidence" value="ECO:0007669"/>
    <property type="project" value="UniProtKB-UniPathway"/>
</dbReference>
<feature type="domain" description="Mur ligase central" evidence="11">
    <location>
        <begin position="54"/>
        <end position="270"/>
    </location>
</feature>
<evidence type="ECO:0000256" key="1">
    <source>
        <dbReference type="ARBA" id="ARBA00001946"/>
    </source>
</evidence>
<dbReference type="EC" id="6.3.2.17" evidence="3"/>
<evidence type="ECO:0000259" key="11">
    <source>
        <dbReference type="Pfam" id="PF08245"/>
    </source>
</evidence>
<dbReference type="NCBIfam" id="TIGR01499">
    <property type="entry name" value="folC"/>
    <property type="match status" value="1"/>
</dbReference>
<keyword evidence="8" id="KW-0460">Magnesium</keyword>
<dbReference type="Gene3D" id="3.40.1190.10">
    <property type="entry name" value="Mur-like, catalytic domain"/>
    <property type="match status" value="1"/>
</dbReference>
<dbReference type="PANTHER" id="PTHR11136:SF0">
    <property type="entry name" value="DIHYDROFOLATE SYNTHETASE-RELATED"/>
    <property type="match status" value="1"/>
</dbReference>
<keyword evidence="7 10" id="KW-0067">ATP-binding</keyword>
<dbReference type="GO" id="GO:0005737">
    <property type="term" value="C:cytoplasm"/>
    <property type="evidence" value="ECO:0007669"/>
    <property type="project" value="TreeGrafter"/>
</dbReference>
<dbReference type="Gene3D" id="3.90.190.20">
    <property type="entry name" value="Mur ligase, C-terminal domain"/>
    <property type="match status" value="1"/>
</dbReference>
<keyword evidence="13" id="KW-1185">Reference proteome</keyword>
<dbReference type="InterPro" id="IPR013221">
    <property type="entry name" value="Mur_ligase_cen"/>
</dbReference>